<protein>
    <recommendedName>
        <fullName evidence="4">DUF3784 domain-containing protein</fullName>
    </recommendedName>
</protein>
<keyword evidence="1" id="KW-0472">Membrane</keyword>
<evidence type="ECO:0008006" key="4">
    <source>
        <dbReference type="Google" id="ProtNLM"/>
    </source>
</evidence>
<evidence type="ECO:0000313" key="2">
    <source>
        <dbReference type="EMBL" id="AWM02616.1"/>
    </source>
</evidence>
<reference evidence="2 3" key="2">
    <citation type="journal article" date="2019" name="Int. J. Syst. Evol. Microbiol.">
        <title>Description and complete genome sequence of Bradyrhizobium amphicarpaeae sp. nov., harbouring photosystem and nitrogen-fixation genes.</title>
        <authorList>
            <person name="Bromfield E.S.P."/>
            <person name="Cloutier S."/>
            <person name="Nguyen H.D.T."/>
        </authorList>
    </citation>
    <scope>NUCLEOTIDE SEQUENCE [LARGE SCALE GENOMIC DNA]</scope>
    <source>
        <strain evidence="2 3">39S1MB</strain>
    </source>
</reference>
<reference evidence="2 3" key="1">
    <citation type="journal article" date="2017" name="Syst. Appl. Microbiol.">
        <title>Soybeans inoculated with root zone soils of Canadian native legumes harbour diverse and novel Bradyrhizobium spp. that possess agricultural potential.</title>
        <authorList>
            <person name="Bromfield E.S.P."/>
            <person name="Cloutier S."/>
            <person name="Tambong J.T."/>
            <person name="Tran Thi T.V."/>
        </authorList>
    </citation>
    <scope>NUCLEOTIDE SEQUENCE [LARGE SCALE GENOMIC DNA]</scope>
    <source>
        <strain evidence="2 3">39S1MB</strain>
    </source>
</reference>
<evidence type="ECO:0000313" key="3">
    <source>
        <dbReference type="Proteomes" id="UP000215884"/>
    </source>
</evidence>
<dbReference type="OrthoDB" id="8245782at2"/>
<accession>A0A2U8PXQ1</accession>
<sequence>MYALITIIGIVVTVFFLAGFWRGLQNAVAEYRSGVAEPSTVPDYRYGGIAALSVVASALIIAGAGISPAMIYAGPLLAIVTAAGCGLAFFIEGKAG</sequence>
<feature type="transmembrane region" description="Helical" evidence="1">
    <location>
        <begin position="72"/>
        <end position="91"/>
    </location>
</feature>
<name>A0A2U8PXQ1_9BRAD</name>
<gene>
    <name evidence="2" type="ORF">CIT40_23025</name>
</gene>
<dbReference type="EMBL" id="CP029426">
    <property type="protein sequence ID" value="AWM02616.1"/>
    <property type="molecule type" value="Genomic_DNA"/>
</dbReference>
<organism evidence="2 3">
    <name type="scientific">Bradyrhizobium amphicarpaeae</name>
    <dbReference type="NCBI Taxonomy" id="1404768"/>
    <lineage>
        <taxon>Bacteria</taxon>
        <taxon>Pseudomonadati</taxon>
        <taxon>Pseudomonadota</taxon>
        <taxon>Alphaproteobacteria</taxon>
        <taxon>Hyphomicrobiales</taxon>
        <taxon>Nitrobacteraceae</taxon>
        <taxon>Bradyrhizobium</taxon>
    </lineage>
</organism>
<dbReference type="AlphaFoldDB" id="A0A2U8PXQ1"/>
<keyword evidence="1" id="KW-1133">Transmembrane helix</keyword>
<feature type="transmembrane region" description="Helical" evidence="1">
    <location>
        <begin position="44"/>
        <end position="66"/>
    </location>
</feature>
<keyword evidence="3" id="KW-1185">Reference proteome</keyword>
<evidence type="ECO:0000256" key="1">
    <source>
        <dbReference type="SAM" id="Phobius"/>
    </source>
</evidence>
<keyword evidence="1" id="KW-0812">Transmembrane</keyword>
<feature type="transmembrane region" description="Helical" evidence="1">
    <location>
        <begin position="6"/>
        <end position="24"/>
    </location>
</feature>
<dbReference type="Proteomes" id="UP000215884">
    <property type="component" value="Chromosome"/>
</dbReference>
<dbReference type="RefSeq" id="WP_094891275.1">
    <property type="nucleotide sequence ID" value="NZ_CP029426.2"/>
</dbReference>
<proteinExistence type="predicted"/>
<dbReference type="KEGG" id="brq:CIT40_23025"/>